<dbReference type="InterPro" id="IPR011990">
    <property type="entry name" value="TPR-like_helical_dom_sf"/>
</dbReference>
<name>A0A2P8GFN2_9BACT</name>
<dbReference type="PANTHER" id="PTHR12558:SF13">
    <property type="entry name" value="CELL DIVISION CYCLE PROTEIN 27 HOMOLOG"/>
    <property type="match status" value="1"/>
</dbReference>
<evidence type="ECO:0000256" key="1">
    <source>
        <dbReference type="PROSITE-ProRule" id="PRU00339"/>
    </source>
</evidence>
<organism evidence="3 4">
    <name type="scientific">Dyadobacter jiangsuensis</name>
    <dbReference type="NCBI Taxonomy" id="1591085"/>
    <lineage>
        <taxon>Bacteria</taxon>
        <taxon>Pseudomonadati</taxon>
        <taxon>Bacteroidota</taxon>
        <taxon>Cytophagia</taxon>
        <taxon>Cytophagales</taxon>
        <taxon>Spirosomataceae</taxon>
        <taxon>Dyadobacter</taxon>
    </lineage>
</organism>
<dbReference type="SUPFAM" id="SSF48452">
    <property type="entry name" value="TPR-like"/>
    <property type="match status" value="1"/>
</dbReference>
<keyword evidence="1" id="KW-0802">TPR repeat</keyword>
<dbReference type="EMBL" id="PYAS01000002">
    <property type="protein sequence ID" value="PSL32763.1"/>
    <property type="molecule type" value="Genomic_DNA"/>
</dbReference>
<dbReference type="InterPro" id="IPR019734">
    <property type="entry name" value="TPR_rpt"/>
</dbReference>
<sequence length="285" mass="30869">MKKSILLSCVLAVALVGTLFSLPKVVVNNKGKEVDKEKGQSAATATAPAAAADAAASSSKSHDGAALTPDQQKVVDQLKSGFNQAGDKDKVAAGIKLSDEFAKLQKFDSAAFYAEKVALLSPAIENLMRAGDRYYEAYGFAVDEQKAKNLGIKTREYYQKAIDQNPGLLTAKANMAMTYVNTENPMQGILMLREVIDADPTNELALFNLGILSMRSNQYSKAADRFRQILTNNPKNTKAKFYLGLSLVELGDKEQASKVLSEVKKEEKDPVIQQAIGELEGRLGN</sequence>
<feature type="chain" id="PRO_5015181817" evidence="2">
    <location>
        <begin position="22"/>
        <end position="285"/>
    </location>
</feature>
<proteinExistence type="predicted"/>
<accession>A0A2P8GFN2</accession>
<evidence type="ECO:0000313" key="4">
    <source>
        <dbReference type="Proteomes" id="UP000241964"/>
    </source>
</evidence>
<reference evidence="3 4" key="1">
    <citation type="submission" date="2018-03" db="EMBL/GenBank/DDBJ databases">
        <title>Genomic Encyclopedia of Archaeal and Bacterial Type Strains, Phase II (KMG-II): from individual species to whole genera.</title>
        <authorList>
            <person name="Goeker M."/>
        </authorList>
    </citation>
    <scope>NUCLEOTIDE SEQUENCE [LARGE SCALE GENOMIC DNA]</scope>
    <source>
        <strain evidence="3 4">DSM 29057</strain>
    </source>
</reference>
<gene>
    <name evidence="3" type="ORF">CLV60_102482</name>
</gene>
<dbReference type="SMART" id="SM00028">
    <property type="entry name" value="TPR"/>
    <property type="match status" value="3"/>
</dbReference>
<evidence type="ECO:0000313" key="3">
    <source>
        <dbReference type="EMBL" id="PSL32763.1"/>
    </source>
</evidence>
<feature type="signal peptide" evidence="2">
    <location>
        <begin position="1"/>
        <end position="21"/>
    </location>
</feature>
<keyword evidence="2" id="KW-0732">Signal</keyword>
<dbReference type="Proteomes" id="UP000241964">
    <property type="component" value="Unassembled WGS sequence"/>
</dbReference>
<dbReference type="OrthoDB" id="1490552at2"/>
<dbReference type="Gene3D" id="1.25.40.10">
    <property type="entry name" value="Tetratricopeptide repeat domain"/>
    <property type="match status" value="1"/>
</dbReference>
<evidence type="ECO:0000256" key="2">
    <source>
        <dbReference type="SAM" id="SignalP"/>
    </source>
</evidence>
<dbReference type="PANTHER" id="PTHR12558">
    <property type="entry name" value="CELL DIVISION CYCLE 16,23,27"/>
    <property type="match status" value="1"/>
</dbReference>
<dbReference type="Pfam" id="PF14559">
    <property type="entry name" value="TPR_19"/>
    <property type="match status" value="1"/>
</dbReference>
<keyword evidence="4" id="KW-1185">Reference proteome</keyword>
<dbReference type="AlphaFoldDB" id="A0A2P8GFN2"/>
<protein>
    <submittedName>
        <fullName evidence="3">Tetratricopeptide repeat protein</fullName>
    </submittedName>
</protein>
<comment type="caution">
    <text evidence="3">The sequence shown here is derived from an EMBL/GenBank/DDBJ whole genome shotgun (WGS) entry which is preliminary data.</text>
</comment>
<dbReference type="RefSeq" id="WP_106594358.1">
    <property type="nucleotide sequence ID" value="NZ_PYAS01000002.1"/>
</dbReference>
<dbReference type="PROSITE" id="PS50005">
    <property type="entry name" value="TPR"/>
    <property type="match status" value="1"/>
</dbReference>
<feature type="repeat" description="TPR" evidence="1">
    <location>
        <begin position="203"/>
        <end position="236"/>
    </location>
</feature>